<dbReference type="Proteomes" id="UP000770586">
    <property type="component" value="Unassembled WGS sequence"/>
</dbReference>
<accession>A0A8J7R4R8</accession>
<proteinExistence type="predicted"/>
<evidence type="ECO:0000313" key="2">
    <source>
        <dbReference type="EMBL" id="MBP1901959.1"/>
    </source>
</evidence>
<name>A0A8J7R4R8_9EURY</name>
<reference evidence="2 3" key="1">
    <citation type="submission" date="2021-03" db="EMBL/GenBank/DDBJ databases">
        <title>Genomic Encyclopedia of Type Strains, Phase IV (KMG-IV): sequencing the most valuable type-strain genomes for metagenomic binning, comparative biology and taxonomic classification.</title>
        <authorList>
            <person name="Goeker M."/>
        </authorList>
    </citation>
    <scope>NUCLEOTIDE SEQUENCE [LARGE SCALE GENOMIC DNA]</scope>
    <source>
        <strain evidence="2 3">DSM 12287</strain>
    </source>
</reference>
<evidence type="ECO:0000313" key="3">
    <source>
        <dbReference type="Proteomes" id="UP000770586"/>
    </source>
</evidence>
<evidence type="ECO:0008006" key="4">
    <source>
        <dbReference type="Google" id="ProtNLM"/>
    </source>
</evidence>
<dbReference type="EMBL" id="JAGGKE010000006">
    <property type="protein sequence ID" value="MBP1901959.1"/>
    <property type="molecule type" value="Genomic_DNA"/>
</dbReference>
<protein>
    <recommendedName>
        <fullName evidence="4">DUF1102 domain-containing protein</fullName>
    </recommendedName>
</protein>
<sequence length="244" mass="25185">MVKRRSMVVGLGALATGSGAVFSSAALQSTSASNASFQVYTVQELNVTRGSSDYDREDNNISKASDLPQADVDGDTQGDDLSVNVATKNNASSQSLAHLLDVENNGTEPVNVAFGFSTFGSIVVDGDSTNPGDGEVTEDQVQGMYSFQVNTSDSSDGINSDNGTDISPGTSNAKDAPQNYKTIPAGETLAVDLVVDAPSEVVSAINQASDPSGNPFDKESQANTTLVNEILVGTESDLTSTGNQ</sequence>
<comment type="caution">
    <text evidence="2">The sequence shown here is derived from an EMBL/GenBank/DDBJ whole genome shotgun (WGS) entry which is preliminary data.</text>
</comment>
<keyword evidence="3" id="KW-1185">Reference proteome</keyword>
<feature type="region of interest" description="Disordered" evidence="1">
    <location>
        <begin position="50"/>
        <end position="81"/>
    </location>
</feature>
<dbReference type="RefSeq" id="WP_209546500.1">
    <property type="nucleotide sequence ID" value="NZ_BAAADX010000002.1"/>
</dbReference>
<gene>
    <name evidence="2" type="ORF">J2744_001642</name>
</gene>
<evidence type="ECO:0000256" key="1">
    <source>
        <dbReference type="SAM" id="MobiDB-lite"/>
    </source>
</evidence>
<feature type="region of interest" description="Disordered" evidence="1">
    <location>
        <begin position="151"/>
        <end position="180"/>
    </location>
</feature>
<organism evidence="2 3">
    <name type="scientific">Halorubrum trapanicum</name>
    <dbReference type="NCBI Taxonomy" id="29284"/>
    <lineage>
        <taxon>Archaea</taxon>
        <taxon>Methanobacteriati</taxon>
        <taxon>Methanobacteriota</taxon>
        <taxon>Stenosarchaea group</taxon>
        <taxon>Halobacteria</taxon>
        <taxon>Halobacteriales</taxon>
        <taxon>Haloferacaceae</taxon>
        <taxon>Halorubrum</taxon>
    </lineage>
</organism>
<dbReference type="AlphaFoldDB" id="A0A8J7R4R8"/>
<feature type="compositionally biased region" description="Low complexity" evidence="1">
    <location>
        <begin position="151"/>
        <end position="165"/>
    </location>
</feature>